<keyword evidence="3" id="KW-1185">Reference proteome</keyword>
<keyword evidence="1" id="KW-0812">Transmembrane</keyword>
<sequence length="241" mass="26692">MANPQYKHLKGYDKRIETCIWIDHCDGDRCTVDDDCNGSSVCSDKICIPLVTVVVEGVPSPTASSNIITSIPTSDTDITPTVPTTELAESENLNTFTTSNIPLHTSPVTTYSVIPTTPSVVNNPSIKNERTQNYSMNKEIVIASIGAIILFFSLFVGLIFYYKKKQKRVDLLKSYIEPVLARKSSKGTTSGYSLSPSISETVAQSYDNRFDLDKLYSANAADVTNFEDERYGERLNSEKFL</sequence>
<dbReference type="EMBL" id="JADGJW010000566">
    <property type="protein sequence ID" value="KAJ3215128.1"/>
    <property type="molecule type" value="Genomic_DNA"/>
</dbReference>
<keyword evidence="1" id="KW-1133">Transmembrane helix</keyword>
<accession>A0AAD5TXK1</accession>
<dbReference type="AlphaFoldDB" id="A0AAD5TXK1"/>
<dbReference type="Proteomes" id="UP001211065">
    <property type="component" value="Unassembled WGS sequence"/>
</dbReference>
<proteinExistence type="predicted"/>
<evidence type="ECO:0000313" key="2">
    <source>
        <dbReference type="EMBL" id="KAJ3215128.1"/>
    </source>
</evidence>
<comment type="caution">
    <text evidence="2">The sequence shown here is derived from an EMBL/GenBank/DDBJ whole genome shotgun (WGS) entry which is preliminary data.</text>
</comment>
<evidence type="ECO:0000313" key="3">
    <source>
        <dbReference type="Proteomes" id="UP001211065"/>
    </source>
</evidence>
<reference evidence="2" key="1">
    <citation type="submission" date="2020-05" db="EMBL/GenBank/DDBJ databases">
        <title>Phylogenomic resolution of chytrid fungi.</title>
        <authorList>
            <person name="Stajich J.E."/>
            <person name="Amses K."/>
            <person name="Simmons R."/>
            <person name="Seto K."/>
            <person name="Myers J."/>
            <person name="Bonds A."/>
            <person name="Quandt C.A."/>
            <person name="Barry K."/>
            <person name="Liu P."/>
            <person name="Grigoriev I."/>
            <person name="Longcore J.E."/>
            <person name="James T.Y."/>
        </authorList>
    </citation>
    <scope>NUCLEOTIDE SEQUENCE</scope>
    <source>
        <strain evidence="2">JEL0476</strain>
    </source>
</reference>
<gene>
    <name evidence="2" type="ORF">HK099_006505</name>
</gene>
<organism evidence="2 3">
    <name type="scientific">Clydaea vesicula</name>
    <dbReference type="NCBI Taxonomy" id="447962"/>
    <lineage>
        <taxon>Eukaryota</taxon>
        <taxon>Fungi</taxon>
        <taxon>Fungi incertae sedis</taxon>
        <taxon>Chytridiomycota</taxon>
        <taxon>Chytridiomycota incertae sedis</taxon>
        <taxon>Chytridiomycetes</taxon>
        <taxon>Lobulomycetales</taxon>
        <taxon>Lobulomycetaceae</taxon>
        <taxon>Clydaea</taxon>
    </lineage>
</organism>
<keyword evidence="1" id="KW-0472">Membrane</keyword>
<name>A0AAD5TXK1_9FUNG</name>
<feature type="transmembrane region" description="Helical" evidence="1">
    <location>
        <begin position="140"/>
        <end position="162"/>
    </location>
</feature>
<protein>
    <submittedName>
        <fullName evidence="2">Uncharacterized protein</fullName>
    </submittedName>
</protein>
<evidence type="ECO:0000256" key="1">
    <source>
        <dbReference type="SAM" id="Phobius"/>
    </source>
</evidence>